<protein>
    <submittedName>
        <fullName evidence="1">Uncharacterized protein</fullName>
    </submittedName>
</protein>
<organism evidence="1 2">
    <name type="scientific">Petrolisthes manimaculis</name>
    <dbReference type="NCBI Taxonomy" id="1843537"/>
    <lineage>
        <taxon>Eukaryota</taxon>
        <taxon>Metazoa</taxon>
        <taxon>Ecdysozoa</taxon>
        <taxon>Arthropoda</taxon>
        <taxon>Crustacea</taxon>
        <taxon>Multicrustacea</taxon>
        <taxon>Malacostraca</taxon>
        <taxon>Eumalacostraca</taxon>
        <taxon>Eucarida</taxon>
        <taxon>Decapoda</taxon>
        <taxon>Pleocyemata</taxon>
        <taxon>Anomura</taxon>
        <taxon>Galatheoidea</taxon>
        <taxon>Porcellanidae</taxon>
        <taxon>Petrolisthes</taxon>
    </lineage>
</organism>
<accession>A0AAE1NFB9</accession>
<dbReference type="EMBL" id="JAWZYT010006727">
    <property type="protein sequence ID" value="KAK4287641.1"/>
    <property type="molecule type" value="Genomic_DNA"/>
</dbReference>
<evidence type="ECO:0000313" key="1">
    <source>
        <dbReference type="EMBL" id="KAK4287641.1"/>
    </source>
</evidence>
<comment type="caution">
    <text evidence="1">The sequence shown here is derived from an EMBL/GenBank/DDBJ whole genome shotgun (WGS) entry which is preliminary data.</text>
</comment>
<evidence type="ECO:0000313" key="2">
    <source>
        <dbReference type="Proteomes" id="UP001292094"/>
    </source>
</evidence>
<keyword evidence="2" id="KW-1185">Reference proteome</keyword>
<reference evidence="1" key="1">
    <citation type="submission" date="2023-11" db="EMBL/GenBank/DDBJ databases">
        <title>Genome assemblies of two species of porcelain crab, Petrolisthes cinctipes and Petrolisthes manimaculis (Anomura: Porcellanidae).</title>
        <authorList>
            <person name="Angst P."/>
        </authorList>
    </citation>
    <scope>NUCLEOTIDE SEQUENCE</scope>
    <source>
        <strain evidence="1">PB745_02</strain>
        <tissue evidence="1">Gill</tissue>
    </source>
</reference>
<name>A0AAE1NFB9_9EUCA</name>
<dbReference type="Proteomes" id="UP001292094">
    <property type="component" value="Unassembled WGS sequence"/>
</dbReference>
<proteinExistence type="predicted"/>
<gene>
    <name evidence="1" type="ORF">Pmani_039292</name>
</gene>
<dbReference type="AlphaFoldDB" id="A0AAE1NFB9"/>
<sequence>MPYLPASSSFFLTVYPLYLSPHHHYPLFLSPSPLHYPLFSSSPPHHYTIPYFPISSHLIQLLTHPPPYPLFLSPPLSFSSPLPSLPTPLPPPYPLFLSPALSSSTSPVTTPFRGSQVRAQCGMGGVSRSHPFRSRCFNST</sequence>